<sequence length="444" mass="49794">MFHTLRKLMNDDFSAHLDRTGQDTIRNILTYETPSLSLQKYPMKRRTSSNAKDRFLTMDRKALNRDNFDFFSFLESPNDVFIGSQTMPPKNFINMLSTPSSTKYNNINSSSRKIHGSFRSPGSQNKFGHNRKNLIKPKIIETILEAPDVINEFPSQLIDISNKNSIIVALGSAVYLWQKGNVTEVLESELDINSVCWVDDHVVISAKGQVELWDVNKCQIIRSFVPHDNHVGSISSFGGYRIATGGDDSIINISDVRSNTHEPLFGLHGEVTNVKWSPDGSNLASISDVDEKVMIWGNNGMKSIFNNKGNSCDITSLAWQSYHVVITADDSENGNVRYIPIQSHDELKTFQTGAPISSISYTPKWGLAIAHRGMSAYWEIRNSDFKRNAYVGGNVGDIINIVSSSDDSLIATIAIDDTMRTYDLKDETTPSYDERPDFSTVIIR</sequence>
<protein>
    <recommendedName>
        <fullName evidence="8">Anaphase-promoting complex subunit 4 WD40 domain-containing protein</fullName>
    </recommendedName>
</protein>
<dbReference type="SUPFAM" id="SSF50978">
    <property type="entry name" value="WD40 repeat-like"/>
    <property type="match status" value="1"/>
</dbReference>
<dbReference type="GeneID" id="94825123"/>
<dbReference type="InterPro" id="IPR015943">
    <property type="entry name" value="WD40/YVTN_repeat-like_dom_sf"/>
</dbReference>
<keyword evidence="2" id="KW-0132">Cell division</keyword>
<dbReference type="GO" id="GO:0005680">
    <property type="term" value="C:anaphase-promoting complex"/>
    <property type="evidence" value="ECO:0007669"/>
    <property type="project" value="TreeGrafter"/>
</dbReference>
<proteinExistence type="predicted"/>
<dbReference type="InterPro" id="IPR001680">
    <property type="entry name" value="WD40_rpt"/>
</dbReference>
<dbReference type="InterPro" id="IPR036322">
    <property type="entry name" value="WD40_repeat_dom_sf"/>
</dbReference>
<reference evidence="6" key="1">
    <citation type="submission" date="2016-10" db="EMBL/GenBank/DDBJ databases">
        <authorList>
            <person name="Benchimol M."/>
            <person name="Almeida L.G."/>
            <person name="Vasconcelos A.T."/>
            <person name="Perreira-Neves A."/>
            <person name="Rosa I.A."/>
            <person name="Tasca T."/>
            <person name="Bogo M.R."/>
            <person name="de Souza W."/>
        </authorList>
    </citation>
    <scope>NUCLEOTIDE SEQUENCE [LARGE SCALE GENOMIC DNA]</scope>
    <source>
        <strain evidence="6">K</strain>
    </source>
</reference>
<keyword evidence="5" id="KW-0131">Cell cycle</keyword>
<evidence type="ECO:0000256" key="3">
    <source>
        <dbReference type="ARBA" id="ARBA00022737"/>
    </source>
</evidence>
<dbReference type="VEuPathDB" id="TrichDB:TRFO_01968"/>
<dbReference type="PANTHER" id="PTHR19918:SF8">
    <property type="entry name" value="FI02843P"/>
    <property type="match status" value="1"/>
</dbReference>
<dbReference type="GO" id="GO:1905786">
    <property type="term" value="P:positive regulation of anaphase-promoting complex-dependent catabolic process"/>
    <property type="evidence" value="ECO:0007669"/>
    <property type="project" value="TreeGrafter"/>
</dbReference>
<keyword evidence="4" id="KW-0498">Mitosis</keyword>
<evidence type="ECO:0000256" key="5">
    <source>
        <dbReference type="ARBA" id="ARBA00023306"/>
    </source>
</evidence>
<evidence type="ECO:0000256" key="4">
    <source>
        <dbReference type="ARBA" id="ARBA00022776"/>
    </source>
</evidence>
<dbReference type="RefSeq" id="XP_068350020.1">
    <property type="nucleotide sequence ID" value="XM_068490419.1"/>
</dbReference>
<evidence type="ECO:0000313" key="6">
    <source>
        <dbReference type="EMBL" id="OHS96883.1"/>
    </source>
</evidence>
<dbReference type="PANTHER" id="PTHR19918">
    <property type="entry name" value="CELL DIVISION CYCLE 20 CDC20 FIZZY -RELATED"/>
    <property type="match status" value="1"/>
</dbReference>
<organism evidence="6 7">
    <name type="scientific">Tritrichomonas foetus</name>
    <dbReference type="NCBI Taxonomy" id="1144522"/>
    <lineage>
        <taxon>Eukaryota</taxon>
        <taxon>Metamonada</taxon>
        <taxon>Parabasalia</taxon>
        <taxon>Tritrichomonadida</taxon>
        <taxon>Tritrichomonadidae</taxon>
        <taxon>Tritrichomonas</taxon>
    </lineage>
</organism>
<dbReference type="GO" id="GO:0031145">
    <property type="term" value="P:anaphase-promoting complex-dependent catabolic process"/>
    <property type="evidence" value="ECO:0007669"/>
    <property type="project" value="TreeGrafter"/>
</dbReference>
<dbReference type="SMART" id="SM00320">
    <property type="entry name" value="WD40"/>
    <property type="match status" value="4"/>
</dbReference>
<dbReference type="OrthoDB" id="10263272at2759"/>
<dbReference type="EMBL" id="MLAK01001148">
    <property type="protein sequence ID" value="OHS96883.1"/>
    <property type="molecule type" value="Genomic_DNA"/>
</dbReference>
<dbReference type="InterPro" id="IPR033010">
    <property type="entry name" value="Cdc20/Fizzy"/>
</dbReference>
<dbReference type="Pfam" id="PF00400">
    <property type="entry name" value="WD40"/>
    <property type="match status" value="1"/>
</dbReference>
<dbReference type="GO" id="GO:0051301">
    <property type="term" value="P:cell division"/>
    <property type="evidence" value="ECO:0007669"/>
    <property type="project" value="UniProtKB-KW"/>
</dbReference>
<dbReference type="Proteomes" id="UP000179807">
    <property type="component" value="Unassembled WGS sequence"/>
</dbReference>
<evidence type="ECO:0000313" key="7">
    <source>
        <dbReference type="Proteomes" id="UP000179807"/>
    </source>
</evidence>
<comment type="caution">
    <text evidence="6">The sequence shown here is derived from an EMBL/GenBank/DDBJ whole genome shotgun (WGS) entry which is preliminary data.</text>
</comment>
<keyword evidence="7" id="KW-1185">Reference proteome</keyword>
<dbReference type="AlphaFoldDB" id="A0A1J4JH05"/>
<accession>A0A1J4JH05</accession>
<dbReference type="Gene3D" id="2.130.10.10">
    <property type="entry name" value="YVTN repeat-like/Quinoprotein amine dehydrogenase"/>
    <property type="match status" value="1"/>
</dbReference>
<evidence type="ECO:0000256" key="2">
    <source>
        <dbReference type="ARBA" id="ARBA00022618"/>
    </source>
</evidence>
<evidence type="ECO:0000256" key="1">
    <source>
        <dbReference type="ARBA" id="ARBA00022574"/>
    </source>
</evidence>
<dbReference type="GO" id="GO:0010997">
    <property type="term" value="F:anaphase-promoting complex binding"/>
    <property type="evidence" value="ECO:0007669"/>
    <property type="project" value="InterPro"/>
</dbReference>
<dbReference type="GO" id="GO:1990757">
    <property type="term" value="F:ubiquitin ligase activator activity"/>
    <property type="evidence" value="ECO:0007669"/>
    <property type="project" value="TreeGrafter"/>
</dbReference>
<keyword evidence="3" id="KW-0677">Repeat</keyword>
<evidence type="ECO:0008006" key="8">
    <source>
        <dbReference type="Google" id="ProtNLM"/>
    </source>
</evidence>
<keyword evidence="1" id="KW-0853">WD repeat</keyword>
<gene>
    <name evidence="6" type="ORF">TRFO_01968</name>
</gene>
<name>A0A1J4JH05_9EUKA</name>